<accession>A0A2P1EL72</accession>
<dbReference type="Gene3D" id="1.25.40.20">
    <property type="entry name" value="Ankyrin repeat-containing domain"/>
    <property type="match status" value="1"/>
</dbReference>
<organism evidence="3 4">
    <name type="scientific">Moumouvirus australiensis</name>
    <dbReference type="NCBI Taxonomy" id="2109587"/>
    <lineage>
        <taxon>Viruses</taxon>
        <taxon>Varidnaviria</taxon>
        <taxon>Bamfordvirae</taxon>
        <taxon>Nucleocytoviricota</taxon>
        <taxon>Megaviricetes</taxon>
        <taxon>Imitervirales</taxon>
        <taxon>Mimiviridae</taxon>
        <taxon>Megamimivirinae</taxon>
        <taxon>Moumouvirus</taxon>
        <taxon>Moumouvirus australiense</taxon>
    </lineage>
</organism>
<keyword evidence="4" id="KW-1185">Reference proteome</keyword>
<keyword evidence="2" id="KW-0040">ANK repeat</keyword>
<evidence type="ECO:0000313" key="4">
    <source>
        <dbReference type="Proteomes" id="UP000289600"/>
    </source>
</evidence>
<sequence length="195" mass="22370">MQVIKTAIYNNDIGTLKNLLNDSILTSKQLSIIFIYSIVCHKTEIVKILIDLGANYNFMDNYALRVACCNGYQDICKILLSKKYNTNITNEYAFILACSNGHVEVAKLLLNHGINMKTCNNQAFIWAYCNGHQNIINFLTEHGFDFSLVGKINMGQYKYVTKFQSDKNNIYNVIEVFNDNILIDSKKIICFENDY</sequence>
<dbReference type="Pfam" id="PF12796">
    <property type="entry name" value="Ank_2"/>
    <property type="match status" value="1"/>
</dbReference>
<dbReference type="PROSITE" id="PS50088">
    <property type="entry name" value="ANK_REPEAT"/>
    <property type="match status" value="1"/>
</dbReference>
<evidence type="ECO:0000313" key="3">
    <source>
        <dbReference type="EMBL" id="AVL94641.1"/>
    </source>
</evidence>
<dbReference type="GO" id="GO:0085020">
    <property type="term" value="P:protein K6-linked ubiquitination"/>
    <property type="evidence" value="ECO:0007669"/>
    <property type="project" value="TreeGrafter"/>
</dbReference>
<dbReference type="PANTHER" id="PTHR24171:SF11">
    <property type="entry name" value="26S PROTEASOME NON-ATPASE REGULATORY SUBUNIT 10"/>
    <property type="match status" value="1"/>
</dbReference>
<reference evidence="4" key="1">
    <citation type="submission" date="2018-01" db="EMBL/GenBank/DDBJ databases">
        <title>Testimony of 'menage a trois' revealed by the proteome of Megavirus virophage.</title>
        <authorList>
            <person name="Jeudy S."/>
            <person name="Bertaux L."/>
            <person name="Alempic J.-M."/>
            <person name="Lartigue A."/>
            <person name="Legendre M."/>
            <person name="Philippe N."/>
            <person name="Beucher L."/>
            <person name="Biondi E."/>
            <person name="Juul S."/>
            <person name="Turner D."/>
            <person name="Coute Y."/>
            <person name="Claverie J.-M."/>
            <person name="Abergel C."/>
        </authorList>
    </citation>
    <scope>NUCLEOTIDE SEQUENCE [LARGE SCALE GENOMIC DNA]</scope>
</reference>
<dbReference type="GO" id="GO:0004842">
    <property type="term" value="F:ubiquitin-protein transferase activity"/>
    <property type="evidence" value="ECO:0007669"/>
    <property type="project" value="TreeGrafter"/>
</dbReference>
<proteinExistence type="predicted"/>
<dbReference type="Proteomes" id="UP000289600">
    <property type="component" value="Segment"/>
</dbReference>
<dbReference type="InterPro" id="IPR002110">
    <property type="entry name" value="Ankyrin_rpt"/>
</dbReference>
<name>A0A2P1EL72_9VIRU</name>
<gene>
    <name evidence="3" type="ORF">mc_255</name>
</gene>
<dbReference type="EMBL" id="MG807320">
    <property type="protein sequence ID" value="AVL94641.1"/>
    <property type="molecule type" value="Genomic_DNA"/>
</dbReference>
<protein>
    <submittedName>
        <fullName evidence="3">Ankyrin repeat protein</fullName>
    </submittedName>
</protein>
<dbReference type="SMART" id="SM00248">
    <property type="entry name" value="ANK"/>
    <property type="match status" value="4"/>
</dbReference>
<dbReference type="PANTHER" id="PTHR24171">
    <property type="entry name" value="ANKYRIN REPEAT DOMAIN-CONTAINING PROTEIN 39-RELATED"/>
    <property type="match status" value="1"/>
</dbReference>
<keyword evidence="1" id="KW-0677">Repeat</keyword>
<evidence type="ECO:0000256" key="1">
    <source>
        <dbReference type="ARBA" id="ARBA00022737"/>
    </source>
</evidence>
<dbReference type="InterPro" id="IPR036770">
    <property type="entry name" value="Ankyrin_rpt-contain_sf"/>
</dbReference>
<dbReference type="SUPFAM" id="SSF48403">
    <property type="entry name" value="Ankyrin repeat"/>
    <property type="match status" value="1"/>
</dbReference>
<evidence type="ECO:0000256" key="2">
    <source>
        <dbReference type="ARBA" id="ARBA00023043"/>
    </source>
</evidence>